<evidence type="ECO:0000256" key="6">
    <source>
        <dbReference type="RuleBase" id="RU004379"/>
    </source>
</evidence>
<feature type="transmembrane region" description="Helical" evidence="6">
    <location>
        <begin position="116"/>
        <end position="135"/>
    </location>
</feature>
<dbReference type="InterPro" id="IPR006214">
    <property type="entry name" value="Bax_inhibitor_1-related"/>
</dbReference>
<feature type="transmembrane region" description="Helical" evidence="6">
    <location>
        <begin position="28"/>
        <end position="49"/>
    </location>
</feature>
<comment type="caution">
    <text evidence="7">The sequence shown here is derived from an EMBL/GenBank/DDBJ whole genome shotgun (WGS) entry which is preliminary data.</text>
</comment>
<proteinExistence type="inferred from homology"/>
<feature type="transmembrane region" description="Helical" evidence="6">
    <location>
        <begin position="147"/>
        <end position="165"/>
    </location>
</feature>
<comment type="similarity">
    <text evidence="2 6">Belongs to the BI1 family.</text>
</comment>
<protein>
    <recommendedName>
        <fullName evidence="9">Modulator of FtsH protease</fullName>
    </recommendedName>
</protein>
<dbReference type="GO" id="GO:0005886">
    <property type="term" value="C:plasma membrane"/>
    <property type="evidence" value="ECO:0007669"/>
    <property type="project" value="TreeGrafter"/>
</dbReference>
<dbReference type="Proteomes" id="UP000245870">
    <property type="component" value="Unassembled WGS sequence"/>
</dbReference>
<feature type="transmembrane region" description="Helical" evidence="6">
    <location>
        <begin position="61"/>
        <end position="79"/>
    </location>
</feature>
<keyword evidence="4 6" id="KW-1133">Transmembrane helix</keyword>
<evidence type="ECO:0000313" key="8">
    <source>
        <dbReference type="Proteomes" id="UP000245870"/>
    </source>
</evidence>
<keyword evidence="5 6" id="KW-0472">Membrane</keyword>
<comment type="subcellular location">
    <subcellularLocation>
        <location evidence="1">Membrane</location>
        <topology evidence="1">Multi-pass membrane protein</topology>
    </subcellularLocation>
</comment>
<dbReference type="CDD" id="cd10432">
    <property type="entry name" value="BI-1-like_bacterial"/>
    <property type="match status" value="1"/>
</dbReference>
<dbReference type="RefSeq" id="WP_116616395.1">
    <property type="nucleotide sequence ID" value="NZ_CAMYAR010000024.1"/>
</dbReference>
<dbReference type="AlphaFoldDB" id="A0A2U0UB68"/>
<dbReference type="Pfam" id="PF01027">
    <property type="entry name" value="Bax1-I"/>
    <property type="match status" value="1"/>
</dbReference>
<evidence type="ECO:0000256" key="4">
    <source>
        <dbReference type="ARBA" id="ARBA00022989"/>
    </source>
</evidence>
<evidence type="ECO:0008006" key="9">
    <source>
        <dbReference type="Google" id="ProtNLM"/>
    </source>
</evidence>
<evidence type="ECO:0000256" key="5">
    <source>
        <dbReference type="ARBA" id="ARBA00023136"/>
    </source>
</evidence>
<organism evidence="7 8">
    <name type="scientific">Hallella colorans</name>
    <dbReference type="NCBI Taxonomy" id="1703337"/>
    <lineage>
        <taxon>Bacteria</taxon>
        <taxon>Pseudomonadati</taxon>
        <taxon>Bacteroidota</taxon>
        <taxon>Bacteroidia</taxon>
        <taxon>Bacteroidales</taxon>
        <taxon>Prevotellaceae</taxon>
        <taxon>Hallella</taxon>
    </lineage>
</organism>
<feature type="transmembrane region" description="Helical" evidence="6">
    <location>
        <begin position="171"/>
        <end position="189"/>
    </location>
</feature>
<dbReference type="PANTHER" id="PTHR23291:SF50">
    <property type="entry name" value="PROTEIN LIFEGUARD 4"/>
    <property type="match status" value="1"/>
</dbReference>
<gene>
    <name evidence="7" type="ORF">C7379_10887</name>
</gene>
<evidence type="ECO:0000313" key="7">
    <source>
        <dbReference type="EMBL" id="PVX54858.1"/>
    </source>
</evidence>
<feature type="transmembrane region" description="Helical" evidence="6">
    <location>
        <begin position="210"/>
        <end position="230"/>
    </location>
</feature>
<dbReference type="OrthoDB" id="9793828at2"/>
<keyword evidence="3 6" id="KW-0812">Transmembrane</keyword>
<evidence type="ECO:0000256" key="3">
    <source>
        <dbReference type="ARBA" id="ARBA00022692"/>
    </source>
</evidence>
<name>A0A2U0UB68_9BACT</name>
<reference evidence="7 8" key="1">
    <citation type="submission" date="2018-05" db="EMBL/GenBank/DDBJ databases">
        <title>Genomic Encyclopedia of Type Strains, Phase IV (KMG-IV): sequencing the most valuable type-strain genomes for metagenomic binning, comparative biology and taxonomic classification.</title>
        <authorList>
            <person name="Goeker M."/>
        </authorList>
    </citation>
    <scope>NUCLEOTIDE SEQUENCE [LARGE SCALE GENOMIC DNA]</scope>
    <source>
        <strain evidence="7 8">DSM 100333</strain>
    </source>
</reference>
<dbReference type="EMBL" id="QENY01000008">
    <property type="protein sequence ID" value="PVX54858.1"/>
    <property type="molecule type" value="Genomic_DNA"/>
</dbReference>
<evidence type="ECO:0000256" key="1">
    <source>
        <dbReference type="ARBA" id="ARBA00004141"/>
    </source>
</evidence>
<accession>A0A2U0UB68</accession>
<feature type="transmembrane region" description="Helical" evidence="6">
    <location>
        <begin position="91"/>
        <end position="110"/>
    </location>
</feature>
<sequence>MEVQDLEKIIRGKESALSAVFPALMRKVYVWMTMALAITGICAYGVATSPNIMQMIYGNSMTIWVLFIVELGLVFYTTARIQKLSLTTATTLFIIYSALNGVTLSGIFIVYSMTSIAKVFFITAGTFAAMALYGYFTKTDLSKIGNILFMALIGLIIATVVNLFLKSAMFDLILCYIGVGIFVGLTAWDSQKIKHMLAMQVDMSESAQKIALMGALSLYLDFINLFLYLLRIFGNRN</sequence>
<evidence type="ECO:0000256" key="2">
    <source>
        <dbReference type="ARBA" id="ARBA00010350"/>
    </source>
</evidence>
<dbReference type="PANTHER" id="PTHR23291">
    <property type="entry name" value="BAX INHIBITOR-RELATED"/>
    <property type="match status" value="1"/>
</dbReference>
<keyword evidence="8" id="KW-1185">Reference proteome</keyword>